<evidence type="ECO:0000256" key="1">
    <source>
        <dbReference type="SAM" id="MobiDB-lite"/>
    </source>
</evidence>
<dbReference type="EMBL" id="DSQF01000012">
    <property type="protein sequence ID" value="HGZ42917.1"/>
    <property type="molecule type" value="Genomic_DNA"/>
</dbReference>
<protein>
    <submittedName>
        <fullName evidence="2">Uncharacterized protein</fullName>
    </submittedName>
</protein>
<reference evidence="2" key="1">
    <citation type="journal article" date="2020" name="mSystems">
        <title>Genome- and Community-Level Interaction Insights into Carbon Utilization and Element Cycling Functions of Hydrothermarchaeota in Hydrothermal Sediment.</title>
        <authorList>
            <person name="Zhou Z."/>
            <person name="Liu Y."/>
            <person name="Xu W."/>
            <person name="Pan J."/>
            <person name="Luo Z.H."/>
            <person name="Li M."/>
        </authorList>
    </citation>
    <scope>NUCLEOTIDE SEQUENCE [LARGE SCALE GENOMIC DNA]</scope>
    <source>
        <strain evidence="2">SpSt-381</strain>
    </source>
</reference>
<organism evidence="2">
    <name type="scientific">Eiseniibacteriota bacterium</name>
    <dbReference type="NCBI Taxonomy" id="2212470"/>
    <lineage>
        <taxon>Bacteria</taxon>
        <taxon>Candidatus Eiseniibacteriota</taxon>
    </lineage>
</organism>
<comment type="caution">
    <text evidence="2">The sequence shown here is derived from an EMBL/GenBank/DDBJ whole genome shotgun (WGS) entry which is preliminary data.</text>
</comment>
<gene>
    <name evidence="2" type="ORF">ENR23_05715</name>
</gene>
<dbReference type="PROSITE" id="PS51257">
    <property type="entry name" value="PROKAR_LIPOPROTEIN"/>
    <property type="match status" value="1"/>
</dbReference>
<evidence type="ECO:0000313" key="2">
    <source>
        <dbReference type="EMBL" id="HGZ42917.1"/>
    </source>
</evidence>
<proteinExistence type="predicted"/>
<dbReference type="AlphaFoldDB" id="A0A832I0S5"/>
<accession>A0A832I0S5</accession>
<sequence length="139" mass="14923">MMSSRGLRRALAATALLASGCTTLREIPPAQYTARAQRENVRIVTRDGLVYDFEWVEVRGDTLRGYRRRDLEGRFEEVASLDVAVSDVARLSRRTIDWARTGLIGGGVIAAALLAGVGSAPAEPERNPSSGGGSGRPPQ</sequence>
<name>A0A832I0S5_UNCEI</name>
<feature type="compositionally biased region" description="Gly residues" evidence="1">
    <location>
        <begin position="130"/>
        <end position="139"/>
    </location>
</feature>
<feature type="region of interest" description="Disordered" evidence="1">
    <location>
        <begin position="119"/>
        <end position="139"/>
    </location>
</feature>